<name>A0A1H6FSL7_9EURY</name>
<reference evidence="2" key="1">
    <citation type="submission" date="2016-10" db="EMBL/GenBank/DDBJ databases">
        <authorList>
            <person name="Varghese N."/>
            <person name="Submissions S."/>
        </authorList>
    </citation>
    <scope>NUCLEOTIDE SEQUENCE [LARGE SCALE GENOMIC DNA]</scope>
    <source>
        <strain evidence="2">CGMCC 1.8981</strain>
    </source>
</reference>
<proteinExistence type="predicted"/>
<gene>
    <name evidence="1" type="ORF">SAMN04487967_1342</name>
</gene>
<evidence type="ECO:0000313" key="2">
    <source>
        <dbReference type="Proteomes" id="UP000199112"/>
    </source>
</evidence>
<sequence>MVVCVSVDDDAEDGLVGSAFPDCPRCGDPILATVVTGPSEATATPCGCRVAPPHLERE</sequence>
<dbReference type="Proteomes" id="UP000199112">
    <property type="component" value="Unassembled WGS sequence"/>
</dbReference>
<keyword evidence="2" id="KW-1185">Reference proteome</keyword>
<accession>A0A1H6FSL7</accession>
<evidence type="ECO:0008006" key="3">
    <source>
        <dbReference type="Google" id="ProtNLM"/>
    </source>
</evidence>
<dbReference type="EMBL" id="FNWL01000001">
    <property type="protein sequence ID" value="SEH13392.1"/>
    <property type="molecule type" value="Genomic_DNA"/>
</dbReference>
<protein>
    <recommendedName>
        <fullName evidence="3">Small CPxCG-related zinc finger protein</fullName>
    </recommendedName>
</protein>
<dbReference type="AlphaFoldDB" id="A0A1H6FSL7"/>
<organism evidence="1 2">
    <name type="scientific">Natronorubrum sediminis</name>
    <dbReference type="NCBI Taxonomy" id="640943"/>
    <lineage>
        <taxon>Archaea</taxon>
        <taxon>Methanobacteriati</taxon>
        <taxon>Methanobacteriota</taxon>
        <taxon>Stenosarchaea group</taxon>
        <taxon>Halobacteria</taxon>
        <taxon>Halobacteriales</taxon>
        <taxon>Natrialbaceae</taxon>
        <taxon>Natronorubrum</taxon>
    </lineage>
</organism>
<evidence type="ECO:0000313" key="1">
    <source>
        <dbReference type="EMBL" id="SEH13392.1"/>
    </source>
</evidence>